<protein>
    <submittedName>
        <fullName evidence="3">NAD-dependent aldehyde dehydrogenase</fullName>
    </submittedName>
</protein>
<dbReference type="AlphaFoldDB" id="V4HS30"/>
<dbReference type="PANTHER" id="PTHR43353:SF3">
    <property type="entry name" value="ALDEHYDE DEHYDROGENASE-RELATED"/>
    <property type="match status" value="1"/>
</dbReference>
<dbReference type="InterPro" id="IPR050740">
    <property type="entry name" value="Aldehyde_DH_Superfamily"/>
</dbReference>
<dbReference type="RefSeq" id="WP_023402096.1">
    <property type="nucleotide sequence ID" value="NZ_AUSV01000134.1"/>
</dbReference>
<evidence type="ECO:0000313" key="3">
    <source>
        <dbReference type="EMBL" id="ESP90739.1"/>
    </source>
</evidence>
<dbReference type="Pfam" id="PF00171">
    <property type="entry name" value="Aldedh"/>
    <property type="match status" value="1"/>
</dbReference>
<dbReference type="EMBL" id="AUSV01000134">
    <property type="protein sequence ID" value="ESP90739.1"/>
    <property type="molecule type" value="Genomic_DNA"/>
</dbReference>
<sequence length="499" mass="53759">MTFTGLSYIAGQWLENNRDDVFQGFCPGTNEYLPTRFYEVSGEQISQAADAAHAAFKQYRSIPNQQRSEFLNTIADEILALGDILIETTMLETNLPRQRLEGERMRTVNQLRVFADVLKQDLAPLKLSCAEEGDETRAPIPKPKTALTYLPVGVVAVFGASNFPYAFSTLGGDTASALAAGCAVIVKAHPAHPATNELMTKAIASAIEKCAMPDGLFSMLQGSEHKISHQLVSEPIVKAVGFTGSLGAANALLKTIHQRVEPIPFYGELGSVNPQIVLQDYSQKQGGVLATQLVSSMAMGHGQFCTSPGVWFVPSEDDNLVEAATTAIEATPSDTLLTPGILQAFNRSIAALTAHDAVSLLAKGPQTKDYHASAHLYCCDIQEFLKSADLQEEVFGPCALLVKYRSYDELLLAIDGLAGQLTASIYGETQELKEQAALIEALSYKVGRIIYSQAPTGVEVCMSMNHGGPFPSSTDVRSTSVGTKAMTRFLRPLCVQGDQ</sequence>
<dbReference type="InterPro" id="IPR015590">
    <property type="entry name" value="Aldehyde_DH_dom"/>
</dbReference>
<dbReference type="PANTHER" id="PTHR43353">
    <property type="entry name" value="SUCCINATE-SEMIALDEHYDE DEHYDROGENASE, MITOCHONDRIAL"/>
    <property type="match status" value="1"/>
</dbReference>
<dbReference type="InterPro" id="IPR016162">
    <property type="entry name" value="Ald_DH_N"/>
</dbReference>
<evidence type="ECO:0000256" key="1">
    <source>
        <dbReference type="ARBA" id="ARBA00023002"/>
    </source>
</evidence>
<dbReference type="GO" id="GO:0016620">
    <property type="term" value="F:oxidoreductase activity, acting on the aldehyde or oxo group of donors, NAD or NADP as acceptor"/>
    <property type="evidence" value="ECO:0007669"/>
    <property type="project" value="InterPro"/>
</dbReference>
<dbReference type="PATRIC" id="fig|1353533.3.peg.5283"/>
<evidence type="ECO:0000313" key="4">
    <source>
        <dbReference type="Proteomes" id="UP000017820"/>
    </source>
</evidence>
<gene>
    <name evidence="3" type="ORF">PL2TA16_01843</name>
</gene>
<dbReference type="InterPro" id="IPR016163">
    <property type="entry name" value="Ald_DH_C"/>
</dbReference>
<organism evidence="3 4">
    <name type="scientific">Pseudoalteromonas luteoviolacea (strain 2ta16)</name>
    <dbReference type="NCBI Taxonomy" id="1353533"/>
    <lineage>
        <taxon>Bacteria</taxon>
        <taxon>Pseudomonadati</taxon>
        <taxon>Pseudomonadota</taxon>
        <taxon>Gammaproteobacteria</taxon>
        <taxon>Alteromonadales</taxon>
        <taxon>Pseudoalteromonadaceae</taxon>
        <taxon>Pseudoalteromonas</taxon>
    </lineage>
</organism>
<dbReference type="Proteomes" id="UP000017820">
    <property type="component" value="Unassembled WGS sequence"/>
</dbReference>
<feature type="domain" description="Aldehyde dehydrogenase" evidence="2">
    <location>
        <begin position="13"/>
        <end position="487"/>
    </location>
</feature>
<accession>V4HS30</accession>
<dbReference type="SUPFAM" id="SSF53720">
    <property type="entry name" value="ALDH-like"/>
    <property type="match status" value="1"/>
</dbReference>
<dbReference type="Gene3D" id="3.40.605.10">
    <property type="entry name" value="Aldehyde Dehydrogenase, Chain A, domain 1"/>
    <property type="match status" value="1"/>
</dbReference>
<dbReference type="InterPro" id="IPR044151">
    <property type="entry name" value="ALDH_KGSADH"/>
</dbReference>
<keyword evidence="1" id="KW-0560">Oxidoreductase</keyword>
<dbReference type="Gene3D" id="3.40.309.10">
    <property type="entry name" value="Aldehyde Dehydrogenase, Chain A, domain 2"/>
    <property type="match status" value="1"/>
</dbReference>
<dbReference type="InterPro" id="IPR016161">
    <property type="entry name" value="Ald_DH/histidinol_DH"/>
</dbReference>
<name>V4HS30_PSEL2</name>
<comment type="caution">
    <text evidence="3">The sequence shown here is derived from an EMBL/GenBank/DDBJ whole genome shotgun (WGS) entry which is preliminary data.</text>
</comment>
<reference evidence="3 4" key="1">
    <citation type="submission" date="2013-07" db="EMBL/GenBank/DDBJ databases">
        <title>Draft genome sequence of Pseudoalteromonas luteoviolacea 2ta16.</title>
        <authorList>
            <person name="Allen E.E."/>
            <person name="Azam F."/>
            <person name="Podell S."/>
        </authorList>
    </citation>
    <scope>NUCLEOTIDE SEQUENCE [LARGE SCALE GENOMIC DNA]</scope>
    <source>
        <strain evidence="3 4">2ta16</strain>
    </source>
</reference>
<proteinExistence type="predicted"/>
<evidence type="ECO:0000259" key="2">
    <source>
        <dbReference type="Pfam" id="PF00171"/>
    </source>
</evidence>
<dbReference type="CDD" id="cd07129">
    <property type="entry name" value="ALDH_KGSADH"/>
    <property type="match status" value="1"/>
</dbReference>